<evidence type="ECO:0000313" key="7">
    <source>
        <dbReference type="Proteomes" id="UP001497623"/>
    </source>
</evidence>
<name>A0AAV2QZY7_MEGNR</name>
<evidence type="ECO:0000256" key="3">
    <source>
        <dbReference type="PROSITE-ProRule" id="PRU00479"/>
    </source>
</evidence>
<evidence type="ECO:0000313" key="6">
    <source>
        <dbReference type="EMBL" id="CAL4105045.1"/>
    </source>
</evidence>
<feature type="non-terminal residue" evidence="6">
    <location>
        <position position="209"/>
    </location>
</feature>
<keyword evidence="2" id="KW-1015">Disulfide bond</keyword>
<organism evidence="6 7">
    <name type="scientific">Meganyctiphanes norvegica</name>
    <name type="common">Northern krill</name>
    <name type="synonym">Thysanopoda norvegica</name>
    <dbReference type="NCBI Taxonomy" id="48144"/>
    <lineage>
        <taxon>Eukaryota</taxon>
        <taxon>Metazoa</taxon>
        <taxon>Ecdysozoa</taxon>
        <taxon>Arthropoda</taxon>
        <taxon>Crustacea</taxon>
        <taxon>Multicrustacea</taxon>
        <taxon>Malacostraca</taxon>
        <taxon>Eumalacostraca</taxon>
        <taxon>Eucarida</taxon>
        <taxon>Euphausiacea</taxon>
        <taxon>Euphausiidae</taxon>
        <taxon>Meganyctiphanes</taxon>
    </lineage>
</organism>
<dbReference type="PROSITE" id="PS51092">
    <property type="entry name" value="FN2_2"/>
    <property type="match status" value="1"/>
</dbReference>
<evidence type="ECO:0000259" key="5">
    <source>
        <dbReference type="PROSITE" id="PS51092"/>
    </source>
</evidence>
<sequence>HILLLAAFALSMGQESTKFYTTDGIECVIPFTYNGETHNACAPGTTGPSWCPTQLMDDGITFDHNVNPWGRCRVQEAQPVLTTTEQPNQIQEAQQVSTTIEPSINSTCGPKKRGCRRKNGYCTNHPTSCQGTLQKNACGGDKCYCCIPPENTKDVTNGRSDFTTTTPSVENTKNVTNGRSDFTTTTPSVENTKDVTNGRSDFTTTTPSV</sequence>
<dbReference type="Pfam" id="PF00040">
    <property type="entry name" value="fn2"/>
    <property type="match status" value="1"/>
</dbReference>
<dbReference type="Gene3D" id="2.10.10.10">
    <property type="entry name" value="Fibronectin, type II, collagen-binding"/>
    <property type="match status" value="1"/>
</dbReference>
<dbReference type="InterPro" id="IPR000562">
    <property type="entry name" value="FN_type2_dom"/>
</dbReference>
<feature type="non-terminal residue" evidence="6">
    <location>
        <position position="1"/>
    </location>
</feature>
<evidence type="ECO:0000256" key="4">
    <source>
        <dbReference type="SAM" id="MobiDB-lite"/>
    </source>
</evidence>
<dbReference type="Proteomes" id="UP001497623">
    <property type="component" value="Unassembled WGS sequence"/>
</dbReference>
<reference evidence="6 7" key="1">
    <citation type="submission" date="2024-05" db="EMBL/GenBank/DDBJ databases">
        <authorList>
            <person name="Wallberg A."/>
        </authorList>
    </citation>
    <scope>NUCLEOTIDE SEQUENCE [LARGE SCALE GENOMIC DNA]</scope>
</reference>
<feature type="region of interest" description="Disordered" evidence="4">
    <location>
        <begin position="157"/>
        <end position="209"/>
    </location>
</feature>
<feature type="domain" description="Fibronectin type-II" evidence="5">
    <location>
        <begin position="22"/>
        <end position="74"/>
    </location>
</feature>
<dbReference type="EMBL" id="CAXKWB010012611">
    <property type="protein sequence ID" value="CAL4105045.1"/>
    <property type="molecule type" value="Genomic_DNA"/>
</dbReference>
<evidence type="ECO:0000256" key="1">
    <source>
        <dbReference type="ARBA" id="ARBA00022737"/>
    </source>
</evidence>
<accession>A0AAV2QZY7</accession>
<keyword evidence="7" id="KW-1185">Reference proteome</keyword>
<protein>
    <recommendedName>
        <fullName evidence="5">Fibronectin type-II domain-containing protein</fullName>
    </recommendedName>
</protein>
<comment type="caution">
    <text evidence="6">The sequence shown here is derived from an EMBL/GenBank/DDBJ whole genome shotgun (WGS) entry which is preliminary data.</text>
</comment>
<proteinExistence type="predicted"/>
<gene>
    <name evidence="6" type="ORF">MNOR_LOCUS17958</name>
</gene>
<comment type="caution">
    <text evidence="3">Lacks conserved residue(s) required for the propagation of feature annotation.</text>
</comment>
<evidence type="ECO:0000256" key="2">
    <source>
        <dbReference type="ARBA" id="ARBA00023157"/>
    </source>
</evidence>
<dbReference type="AlphaFoldDB" id="A0AAV2QZY7"/>
<dbReference type="InterPro" id="IPR036943">
    <property type="entry name" value="FN_type2_sf"/>
</dbReference>
<dbReference type="InterPro" id="IPR013806">
    <property type="entry name" value="Kringle-like"/>
</dbReference>
<keyword evidence="1" id="KW-0677">Repeat</keyword>
<dbReference type="SUPFAM" id="SSF57440">
    <property type="entry name" value="Kringle-like"/>
    <property type="match status" value="1"/>
</dbReference>